<comment type="caution">
    <text evidence="1">The sequence shown here is derived from an EMBL/GenBank/DDBJ whole genome shotgun (WGS) entry which is preliminary data.</text>
</comment>
<organism evidence="1 2">
    <name type="scientific">Sphingoaurantiacus capsulatus</name>
    <dbReference type="NCBI Taxonomy" id="1771310"/>
    <lineage>
        <taxon>Bacteria</taxon>
        <taxon>Pseudomonadati</taxon>
        <taxon>Pseudomonadota</taxon>
        <taxon>Alphaproteobacteria</taxon>
        <taxon>Sphingomonadales</taxon>
        <taxon>Sphingosinicellaceae</taxon>
        <taxon>Sphingoaurantiacus</taxon>
    </lineage>
</organism>
<proteinExistence type="predicted"/>
<dbReference type="InterPro" id="IPR018715">
    <property type="entry name" value="DUF2239"/>
</dbReference>
<keyword evidence="2" id="KW-1185">Reference proteome</keyword>
<name>A0ABV7XBU2_9SPHN</name>
<reference evidence="2" key="1">
    <citation type="journal article" date="2019" name="Int. J. Syst. Evol. Microbiol.">
        <title>The Global Catalogue of Microorganisms (GCM) 10K type strain sequencing project: providing services to taxonomists for standard genome sequencing and annotation.</title>
        <authorList>
            <consortium name="The Broad Institute Genomics Platform"/>
            <consortium name="The Broad Institute Genome Sequencing Center for Infectious Disease"/>
            <person name="Wu L."/>
            <person name="Ma J."/>
        </authorList>
    </citation>
    <scope>NUCLEOTIDE SEQUENCE [LARGE SCALE GENOMIC DNA]</scope>
    <source>
        <strain evidence="2">KCTC 42644</strain>
    </source>
</reference>
<dbReference type="Pfam" id="PF09998">
    <property type="entry name" value="DUF2239"/>
    <property type="match status" value="1"/>
</dbReference>
<protein>
    <submittedName>
        <fullName evidence="1">DUF2239 family protein</fullName>
    </submittedName>
</protein>
<evidence type="ECO:0000313" key="1">
    <source>
        <dbReference type="EMBL" id="MFC3712124.1"/>
    </source>
</evidence>
<dbReference type="Proteomes" id="UP001595615">
    <property type="component" value="Unassembled WGS sequence"/>
</dbReference>
<dbReference type="EMBL" id="JBHRXV010000004">
    <property type="protein sequence ID" value="MFC3712124.1"/>
    <property type="molecule type" value="Genomic_DNA"/>
</dbReference>
<gene>
    <name evidence="1" type="ORF">ACFOMD_06065</name>
</gene>
<accession>A0ABV7XBU2</accession>
<dbReference type="RefSeq" id="WP_380858401.1">
    <property type="nucleotide sequence ID" value="NZ_JBHRXV010000004.1"/>
</dbReference>
<sequence>MDDDSPDRPVTAFSGVRLIGRGPLAKVAVAIPGWIERNHRSHPVQVFDDATGAIIDLDLRGTAEEIVARLTPEGEPRGRGRPKLGVSSREVTLLPRQWDWLMRQPGGASTTLRRLVDAARKEAIYDIRAAQAAAYKFAAVKVGHHAGFEEAARALFAGDHAAFRKHSIHWWPDVRAHVERLAWRESPTDGGTHRDG</sequence>
<evidence type="ECO:0000313" key="2">
    <source>
        <dbReference type="Proteomes" id="UP001595615"/>
    </source>
</evidence>